<evidence type="ECO:0000313" key="2">
    <source>
        <dbReference type="EMBL" id="MCW1241942.1"/>
    </source>
</evidence>
<sequence>MSQVHIDVNHDNIRNDLAIQIANLTTDKAILSEQVRVLANDKMNLEARVHELEAERSAANAAKETSQPVTEIIDAPVA</sequence>
<dbReference type="EMBL" id="JAOXJG010000026">
    <property type="protein sequence ID" value="MCW1241942.1"/>
    <property type="molecule type" value="Genomic_DNA"/>
</dbReference>
<comment type="caution">
    <text evidence="2">The sequence shown here is derived from an EMBL/GenBank/DDBJ whole genome shotgun (WGS) entry which is preliminary data.</text>
</comment>
<feature type="region of interest" description="Disordered" evidence="1">
    <location>
        <begin position="57"/>
        <end position="78"/>
    </location>
</feature>
<protein>
    <recommendedName>
        <fullName evidence="4">Phage protein</fullName>
    </recommendedName>
</protein>
<dbReference type="GeneID" id="301200803"/>
<evidence type="ECO:0008006" key="4">
    <source>
        <dbReference type="Google" id="ProtNLM"/>
    </source>
</evidence>
<evidence type="ECO:0000256" key="1">
    <source>
        <dbReference type="SAM" id="MobiDB-lite"/>
    </source>
</evidence>
<gene>
    <name evidence="2" type="ORF">NGM45_23230</name>
</gene>
<reference evidence="2" key="1">
    <citation type="submission" date="2022-10" db="EMBL/GenBank/DDBJ databases">
        <title>De novo draft assembly of the Pseudomonas pretiosus genome isolated from the plants rhizorohere.</title>
        <authorList>
            <person name="Robas M."/>
            <person name="Fernandez V.M."/>
            <person name="Provanza A."/>
            <person name="Jimenez P.A."/>
        </authorList>
    </citation>
    <scope>NUCLEOTIDE SEQUENCE</scope>
    <source>
        <strain evidence="2">SAICEU11T</strain>
    </source>
</reference>
<proteinExistence type="predicted"/>
<accession>A0ABT3EYM7</accession>
<dbReference type="Proteomes" id="UP001060566">
    <property type="component" value="Unassembled WGS sequence"/>
</dbReference>
<organism evidence="2 3">
    <name type="scientific">Bacillus pretiosus</name>
    <dbReference type="NCBI Taxonomy" id="2983392"/>
    <lineage>
        <taxon>Bacteria</taxon>
        <taxon>Bacillati</taxon>
        <taxon>Bacillota</taxon>
        <taxon>Bacilli</taxon>
        <taxon>Bacillales</taxon>
        <taxon>Bacillaceae</taxon>
        <taxon>Bacillus</taxon>
    </lineage>
</organism>
<name>A0ABT3EYM7_9BACI</name>
<evidence type="ECO:0000313" key="3">
    <source>
        <dbReference type="Proteomes" id="UP001060566"/>
    </source>
</evidence>
<dbReference type="RefSeq" id="WP_264462847.1">
    <property type="nucleotide sequence ID" value="NZ_JAOXJG010000026.1"/>
</dbReference>
<dbReference type="Gene3D" id="1.20.5.1000">
    <property type="entry name" value="arf6 gtpase in complex with a specific effector, jip4"/>
    <property type="match status" value="1"/>
</dbReference>
<keyword evidence="3" id="KW-1185">Reference proteome</keyword>